<dbReference type="AlphaFoldDB" id="A0A975Y7L7"/>
<gene>
    <name evidence="1" type="ORF">B6N60_05193</name>
</gene>
<keyword evidence="2" id="KW-1185">Reference proteome</keyword>
<accession>A0A975Y7L7</accession>
<evidence type="ECO:0000313" key="2">
    <source>
        <dbReference type="Proteomes" id="UP000683511"/>
    </source>
</evidence>
<dbReference type="KEGG" id="rsin:B6N60_05193"/>
<proteinExistence type="predicted"/>
<evidence type="ECO:0000313" key="1">
    <source>
        <dbReference type="EMBL" id="QXE26461.1"/>
    </source>
</evidence>
<reference evidence="1" key="1">
    <citation type="submission" date="2017-04" db="EMBL/GenBank/DDBJ databases">
        <title>Genome deletions in a multicellular cyanobacterial endosymbiont for morphological adaptation in marine diatoms.</title>
        <authorList>
            <person name="Wang Y."/>
            <person name="Gao H."/>
            <person name="Li R."/>
            <person name="Xu X."/>
        </authorList>
    </citation>
    <scope>NUCLEOTIDE SEQUENCE</scope>
    <source>
        <strain evidence="1">FACHB 800</strain>
    </source>
</reference>
<dbReference type="EMBL" id="CP021056">
    <property type="protein sequence ID" value="QXE26461.1"/>
    <property type="molecule type" value="Genomic_DNA"/>
</dbReference>
<name>A0A975Y7L7_9NOST</name>
<protein>
    <submittedName>
        <fullName evidence="1">Uncharacterized protein</fullName>
    </submittedName>
</protein>
<dbReference type="Proteomes" id="UP000683511">
    <property type="component" value="Chromosome"/>
</dbReference>
<sequence length="38" mass="4486">MHSPNQVNQTYQQIVQKFNSQISFNSNLTNHLIVLNRE</sequence>
<organism evidence="1 2">
    <name type="scientific">Richelia sinica FACHB-800</name>
    <dbReference type="NCBI Taxonomy" id="1357546"/>
    <lineage>
        <taxon>Bacteria</taxon>
        <taxon>Bacillati</taxon>
        <taxon>Cyanobacteriota</taxon>
        <taxon>Cyanophyceae</taxon>
        <taxon>Nostocales</taxon>
        <taxon>Nostocaceae</taxon>
        <taxon>Richelia</taxon>
    </lineage>
</organism>